<organism evidence="10 11">
    <name type="scientific">Candidatus Ornithocaccomicrobium faecavium</name>
    <dbReference type="NCBI Taxonomy" id="2840890"/>
    <lineage>
        <taxon>Bacteria</taxon>
        <taxon>Bacillati</taxon>
        <taxon>Bacillota</taxon>
        <taxon>Clostridia</taxon>
        <taxon>Candidatus Ornithocaccomicrobium</taxon>
    </lineage>
</organism>
<evidence type="ECO:0000256" key="1">
    <source>
        <dbReference type="ARBA" id="ARBA00004651"/>
    </source>
</evidence>
<feature type="transmembrane region" description="Helical" evidence="8">
    <location>
        <begin position="99"/>
        <end position="118"/>
    </location>
</feature>
<reference evidence="10" key="1">
    <citation type="submission" date="2020-10" db="EMBL/GenBank/DDBJ databases">
        <authorList>
            <person name="Gilroy R."/>
        </authorList>
    </citation>
    <scope>NUCLEOTIDE SEQUENCE</scope>
    <source>
        <strain evidence="10">CHK183-6373</strain>
    </source>
</reference>
<dbReference type="SUPFAM" id="SSF161098">
    <property type="entry name" value="MetI-like"/>
    <property type="match status" value="1"/>
</dbReference>
<keyword evidence="3 8" id="KW-0813">Transport</keyword>
<accession>A0A9D1P4Y0</accession>
<feature type="transmembrane region" description="Helical" evidence="8">
    <location>
        <begin position="17"/>
        <end position="38"/>
    </location>
</feature>
<evidence type="ECO:0000256" key="5">
    <source>
        <dbReference type="ARBA" id="ARBA00022692"/>
    </source>
</evidence>
<dbReference type="PANTHER" id="PTHR42929:SF1">
    <property type="entry name" value="INNER MEMBRANE ABC TRANSPORTER PERMEASE PROTEIN YDCU-RELATED"/>
    <property type="match status" value="1"/>
</dbReference>
<dbReference type="CDD" id="cd06261">
    <property type="entry name" value="TM_PBP2"/>
    <property type="match status" value="1"/>
</dbReference>
<sequence length="287" mass="31770">MSARKIGRAALWMRAPMLLWALAFVGATLGYVLVISFLTRDSEGYGVVAQFTLDNYRRLLNPNYLQVFWQSVKLAFHTTVICLLIGYPFGYLMARASAFWRSILMLLVIVPFWTNALVRIYGWKILLMANGPINNFLMAIGLIDSPLKLLNTYGAVLLGMVYALIPFMILPTYTSVEKLDWSVVEAGRDLGAGRVRAFFTVTLPLTAPGVMAGCVLVFVPSMGLFFISDLLGGATEVLAGSLIRDQLLKSRDWPFAAALSMVLLVITCVLLWVYARLGGKSSDMTIF</sequence>
<dbReference type="GO" id="GO:0055085">
    <property type="term" value="P:transmembrane transport"/>
    <property type="evidence" value="ECO:0007669"/>
    <property type="project" value="InterPro"/>
</dbReference>
<dbReference type="AlphaFoldDB" id="A0A9D1P4Y0"/>
<comment type="subcellular location">
    <subcellularLocation>
        <location evidence="1 8">Cell membrane</location>
        <topology evidence="1 8">Multi-pass membrane protein</topology>
    </subcellularLocation>
</comment>
<keyword evidence="6 8" id="KW-1133">Transmembrane helix</keyword>
<dbReference type="EMBL" id="DVOT01000029">
    <property type="protein sequence ID" value="HIV26641.1"/>
    <property type="molecule type" value="Genomic_DNA"/>
</dbReference>
<feature type="transmembrane region" description="Helical" evidence="8">
    <location>
        <begin position="155"/>
        <end position="176"/>
    </location>
</feature>
<dbReference type="Pfam" id="PF00528">
    <property type="entry name" value="BPD_transp_1"/>
    <property type="match status" value="1"/>
</dbReference>
<evidence type="ECO:0000256" key="7">
    <source>
        <dbReference type="ARBA" id="ARBA00023136"/>
    </source>
</evidence>
<proteinExistence type="inferred from homology"/>
<dbReference type="Gene3D" id="1.10.3720.10">
    <property type="entry name" value="MetI-like"/>
    <property type="match status" value="1"/>
</dbReference>
<dbReference type="InterPro" id="IPR000515">
    <property type="entry name" value="MetI-like"/>
</dbReference>
<evidence type="ECO:0000256" key="2">
    <source>
        <dbReference type="ARBA" id="ARBA00007069"/>
    </source>
</evidence>
<evidence type="ECO:0000313" key="11">
    <source>
        <dbReference type="Proteomes" id="UP000886884"/>
    </source>
</evidence>
<evidence type="ECO:0000256" key="8">
    <source>
        <dbReference type="RuleBase" id="RU363032"/>
    </source>
</evidence>
<keyword evidence="7 8" id="KW-0472">Membrane</keyword>
<dbReference type="GO" id="GO:0005886">
    <property type="term" value="C:plasma membrane"/>
    <property type="evidence" value="ECO:0007669"/>
    <property type="project" value="UniProtKB-SubCell"/>
</dbReference>
<keyword evidence="5 8" id="KW-0812">Transmembrane</keyword>
<comment type="caution">
    <text evidence="10">The sequence shown here is derived from an EMBL/GenBank/DDBJ whole genome shotgun (WGS) entry which is preliminary data.</text>
</comment>
<dbReference type="InterPro" id="IPR035906">
    <property type="entry name" value="MetI-like_sf"/>
</dbReference>
<evidence type="ECO:0000256" key="6">
    <source>
        <dbReference type="ARBA" id="ARBA00022989"/>
    </source>
</evidence>
<dbReference type="Proteomes" id="UP000886884">
    <property type="component" value="Unassembled WGS sequence"/>
</dbReference>
<feature type="transmembrane region" description="Helical" evidence="8">
    <location>
        <begin position="74"/>
        <end position="93"/>
    </location>
</feature>
<feature type="transmembrane region" description="Helical" evidence="8">
    <location>
        <begin position="197"/>
        <end position="218"/>
    </location>
</feature>
<name>A0A9D1P4Y0_9FIRM</name>
<evidence type="ECO:0000313" key="10">
    <source>
        <dbReference type="EMBL" id="HIV26641.1"/>
    </source>
</evidence>
<keyword evidence="4" id="KW-1003">Cell membrane</keyword>
<evidence type="ECO:0000259" key="9">
    <source>
        <dbReference type="PROSITE" id="PS50928"/>
    </source>
</evidence>
<gene>
    <name evidence="10" type="ORF">IAA64_01615</name>
</gene>
<protein>
    <submittedName>
        <fullName evidence="10">ABC transporter permease</fullName>
    </submittedName>
</protein>
<feature type="transmembrane region" description="Helical" evidence="8">
    <location>
        <begin position="255"/>
        <end position="275"/>
    </location>
</feature>
<feature type="domain" description="ABC transmembrane type-1" evidence="9">
    <location>
        <begin position="68"/>
        <end position="274"/>
    </location>
</feature>
<dbReference type="PANTHER" id="PTHR42929">
    <property type="entry name" value="INNER MEMBRANE ABC TRANSPORTER PERMEASE PROTEIN YDCU-RELATED-RELATED"/>
    <property type="match status" value="1"/>
</dbReference>
<dbReference type="PROSITE" id="PS50928">
    <property type="entry name" value="ABC_TM1"/>
    <property type="match status" value="1"/>
</dbReference>
<evidence type="ECO:0000256" key="4">
    <source>
        <dbReference type="ARBA" id="ARBA00022475"/>
    </source>
</evidence>
<comment type="similarity">
    <text evidence="2">Belongs to the binding-protein-dependent transport system permease family. CysTW subfamily.</text>
</comment>
<reference evidence="10" key="2">
    <citation type="journal article" date="2021" name="PeerJ">
        <title>Extensive microbial diversity within the chicken gut microbiome revealed by metagenomics and culture.</title>
        <authorList>
            <person name="Gilroy R."/>
            <person name="Ravi A."/>
            <person name="Getino M."/>
            <person name="Pursley I."/>
            <person name="Horton D.L."/>
            <person name="Alikhan N.F."/>
            <person name="Baker D."/>
            <person name="Gharbi K."/>
            <person name="Hall N."/>
            <person name="Watson M."/>
            <person name="Adriaenssens E.M."/>
            <person name="Foster-Nyarko E."/>
            <person name="Jarju S."/>
            <person name="Secka A."/>
            <person name="Antonio M."/>
            <person name="Oren A."/>
            <person name="Chaudhuri R.R."/>
            <person name="La Ragione R."/>
            <person name="Hildebrand F."/>
            <person name="Pallen M.J."/>
        </authorList>
    </citation>
    <scope>NUCLEOTIDE SEQUENCE</scope>
    <source>
        <strain evidence="10">CHK183-6373</strain>
    </source>
</reference>
<evidence type="ECO:0000256" key="3">
    <source>
        <dbReference type="ARBA" id="ARBA00022448"/>
    </source>
</evidence>